<dbReference type="PROSITE" id="PS50931">
    <property type="entry name" value="HTH_LYSR"/>
    <property type="match status" value="1"/>
</dbReference>
<keyword evidence="7" id="KW-1185">Reference proteome</keyword>
<evidence type="ECO:0000313" key="7">
    <source>
        <dbReference type="Proteomes" id="UP001597474"/>
    </source>
</evidence>
<proteinExistence type="inferred from homology"/>
<dbReference type="Gene3D" id="1.10.10.10">
    <property type="entry name" value="Winged helix-like DNA-binding domain superfamily/Winged helix DNA-binding domain"/>
    <property type="match status" value="1"/>
</dbReference>
<dbReference type="PANTHER" id="PTHR30346">
    <property type="entry name" value="TRANSCRIPTIONAL DUAL REGULATOR HCAR-RELATED"/>
    <property type="match status" value="1"/>
</dbReference>
<sequence length="300" mass="32291">MLRFTFRQLEYFVGVARAGGTKGAAERLNVSQSAVSRAVSDLEGLWGVRLFVRQPSQGLQLTSEGRARLSEAERLLGQAERLSGDAQTLGARYVLGYLATLGPRHVAALVARFRRHHPEVALSLVEGDLNSLRQGVARGSLDGAILYDVQSLDARPDDVEILARLTPQALVAQDHPLAAASQVSLAELAQERFILIGLPLSRDYFLGLFAAEGLQPRVVHEVRSAGMVRALVANGEGVSILTTRPAHELSEDGASLRYLALSGRPLTQDIIALFPPASGSAPAFRTALMEIAQQHHAAVR</sequence>
<feature type="domain" description="HTH lysR-type" evidence="5">
    <location>
        <begin position="4"/>
        <end position="62"/>
    </location>
</feature>
<dbReference type="InterPro" id="IPR005119">
    <property type="entry name" value="LysR_subst-bd"/>
</dbReference>
<dbReference type="Pfam" id="PF03466">
    <property type="entry name" value="LysR_substrate"/>
    <property type="match status" value="1"/>
</dbReference>
<dbReference type="SUPFAM" id="SSF53850">
    <property type="entry name" value="Periplasmic binding protein-like II"/>
    <property type="match status" value="1"/>
</dbReference>
<dbReference type="Pfam" id="PF00126">
    <property type="entry name" value="HTH_1"/>
    <property type="match status" value="1"/>
</dbReference>
<evidence type="ECO:0000256" key="1">
    <source>
        <dbReference type="ARBA" id="ARBA00009437"/>
    </source>
</evidence>
<evidence type="ECO:0000256" key="2">
    <source>
        <dbReference type="ARBA" id="ARBA00023015"/>
    </source>
</evidence>
<dbReference type="RefSeq" id="WP_386372062.1">
    <property type="nucleotide sequence ID" value="NZ_JBHUMP010000003.1"/>
</dbReference>
<dbReference type="SUPFAM" id="SSF46785">
    <property type="entry name" value="Winged helix' DNA-binding domain"/>
    <property type="match status" value="1"/>
</dbReference>
<dbReference type="InterPro" id="IPR036390">
    <property type="entry name" value="WH_DNA-bd_sf"/>
</dbReference>
<evidence type="ECO:0000259" key="5">
    <source>
        <dbReference type="PROSITE" id="PS50931"/>
    </source>
</evidence>
<keyword evidence="2" id="KW-0805">Transcription regulation</keyword>
<dbReference type="InterPro" id="IPR000847">
    <property type="entry name" value="LysR_HTH_N"/>
</dbReference>
<dbReference type="PRINTS" id="PR00039">
    <property type="entry name" value="HTHLYSR"/>
</dbReference>
<comment type="caution">
    <text evidence="6">The sequence shown here is derived from an EMBL/GenBank/DDBJ whole genome shotgun (WGS) entry which is preliminary data.</text>
</comment>
<evidence type="ECO:0000256" key="4">
    <source>
        <dbReference type="ARBA" id="ARBA00023163"/>
    </source>
</evidence>
<dbReference type="EMBL" id="JBHUMP010000003">
    <property type="protein sequence ID" value="MFD2738911.1"/>
    <property type="molecule type" value="Genomic_DNA"/>
</dbReference>
<gene>
    <name evidence="6" type="ORF">ACFSUD_04965</name>
</gene>
<evidence type="ECO:0000256" key="3">
    <source>
        <dbReference type="ARBA" id="ARBA00023125"/>
    </source>
</evidence>
<accession>A0ABW5U188</accession>
<dbReference type="Gene3D" id="3.40.190.10">
    <property type="entry name" value="Periplasmic binding protein-like II"/>
    <property type="match status" value="2"/>
</dbReference>
<organism evidence="6 7">
    <name type="scientific">Sulfitobacter aestuarii</name>
    <dbReference type="NCBI Taxonomy" id="2161676"/>
    <lineage>
        <taxon>Bacteria</taxon>
        <taxon>Pseudomonadati</taxon>
        <taxon>Pseudomonadota</taxon>
        <taxon>Alphaproteobacteria</taxon>
        <taxon>Rhodobacterales</taxon>
        <taxon>Roseobacteraceae</taxon>
        <taxon>Sulfitobacter</taxon>
    </lineage>
</organism>
<dbReference type="Proteomes" id="UP001597474">
    <property type="component" value="Unassembled WGS sequence"/>
</dbReference>
<comment type="similarity">
    <text evidence="1">Belongs to the LysR transcriptional regulatory family.</text>
</comment>
<name>A0ABW5U188_9RHOB</name>
<protein>
    <submittedName>
        <fullName evidence="6">LysR family transcriptional regulator</fullName>
    </submittedName>
</protein>
<reference evidence="7" key="1">
    <citation type="journal article" date="2019" name="Int. J. Syst. Evol. Microbiol.">
        <title>The Global Catalogue of Microorganisms (GCM) 10K type strain sequencing project: providing services to taxonomists for standard genome sequencing and annotation.</title>
        <authorList>
            <consortium name="The Broad Institute Genomics Platform"/>
            <consortium name="The Broad Institute Genome Sequencing Center for Infectious Disease"/>
            <person name="Wu L."/>
            <person name="Ma J."/>
        </authorList>
    </citation>
    <scope>NUCLEOTIDE SEQUENCE [LARGE SCALE GENOMIC DNA]</scope>
    <source>
        <strain evidence="7">TISTR 2562</strain>
    </source>
</reference>
<keyword evidence="3" id="KW-0238">DNA-binding</keyword>
<keyword evidence="4" id="KW-0804">Transcription</keyword>
<dbReference type="PANTHER" id="PTHR30346:SF0">
    <property type="entry name" value="HCA OPERON TRANSCRIPTIONAL ACTIVATOR HCAR"/>
    <property type="match status" value="1"/>
</dbReference>
<evidence type="ECO:0000313" key="6">
    <source>
        <dbReference type="EMBL" id="MFD2738911.1"/>
    </source>
</evidence>
<dbReference type="InterPro" id="IPR036388">
    <property type="entry name" value="WH-like_DNA-bd_sf"/>
</dbReference>